<feature type="region of interest" description="Disordered" evidence="1">
    <location>
        <begin position="208"/>
        <end position="227"/>
    </location>
</feature>
<evidence type="ECO:0000256" key="1">
    <source>
        <dbReference type="SAM" id="MobiDB-lite"/>
    </source>
</evidence>
<feature type="compositionally biased region" description="Low complexity" evidence="1">
    <location>
        <begin position="218"/>
        <end position="227"/>
    </location>
</feature>
<dbReference type="VEuPathDB" id="FungiDB:PC110_g11324"/>
<dbReference type="Proteomes" id="UP000735874">
    <property type="component" value="Unassembled WGS sequence"/>
</dbReference>
<proteinExistence type="predicted"/>
<dbReference type="AlphaFoldDB" id="A0A8T0ZNA7"/>
<feature type="region of interest" description="Disordered" evidence="1">
    <location>
        <begin position="1"/>
        <end position="34"/>
    </location>
</feature>
<gene>
    <name evidence="2" type="ORF">PC113_g5007</name>
</gene>
<feature type="compositionally biased region" description="Basic and acidic residues" evidence="1">
    <location>
        <begin position="16"/>
        <end position="27"/>
    </location>
</feature>
<sequence>MASVALSIRQPTLNPTRKEIATRKRQEFPVQQASLGTALSPGVVRKEEVEDAQPDVLRARIAQKVCGVEDDGCEVGGDDSMSISFNYGVSGAASQAVVAGRGSRGRGAGGRRGGRTARRVARASSPTGVGVSGAAGQEGVAGPGARGRGVRGGRGGRTARRAASTASAEGDEVDSSEVGFDMDVSMDVDGTAGQSVGSSRGVRGLVAAAPDSPWPGSATATGETGAATTPSYTPPIMLQDVYVSKLVAFSPDKERWMKAKIYRPIGTAYIIGRVYRLIRWLDSQFQSVVEHISVGVVQLGIKNYVALTRVKNPDWRILVRPDPTDEIDFEEDDSDCEEEVLQAFDPSELLPTSLAEVEAIKSMRFDPNGEVEGP</sequence>
<protein>
    <submittedName>
        <fullName evidence="2">Uncharacterized protein</fullName>
    </submittedName>
</protein>
<organism evidence="2 3">
    <name type="scientific">Phytophthora cactorum</name>
    <dbReference type="NCBI Taxonomy" id="29920"/>
    <lineage>
        <taxon>Eukaryota</taxon>
        <taxon>Sar</taxon>
        <taxon>Stramenopiles</taxon>
        <taxon>Oomycota</taxon>
        <taxon>Peronosporomycetes</taxon>
        <taxon>Peronosporales</taxon>
        <taxon>Peronosporaceae</taxon>
        <taxon>Phytophthora</taxon>
    </lineage>
</organism>
<accession>A0A8T0ZNA7</accession>
<feature type="compositionally biased region" description="Gly residues" evidence="1">
    <location>
        <begin position="139"/>
        <end position="156"/>
    </location>
</feature>
<evidence type="ECO:0000313" key="2">
    <source>
        <dbReference type="EMBL" id="KAG2863931.1"/>
    </source>
</evidence>
<name>A0A8T0ZNA7_9STRA</name>
<feature type="compositionally biased region" description="Basic residues" evidence="1">
    <location>
        <begin position="112"/>
        <end position="121"/>
    </location>
</feature>
<comment type="caution">
    <text evidence="2">The sequence shown here is derived from an EMBL/GenBank/DDBJ whole genome shotgun (WGS) entry which is preliminary data.</text>
</comment>
<evidence type="ECO:0000313" key="3">
    <source>
        <dbReference type="Proteomes" id="UP000735874"/>
    </source>
</evidence>
<reference evidence="2" key="1">
    <citation type="submission" date="2018-10" db="EMBL/GenBank/DDBJ databases">
        <title>Effector identification in a new, highly contiguous assembly of the strawberry crown rot pathogen Phytophthora cactorum.</title>
        <authorList>
            <person name="Armitage A.D."/>
            <person name="Nellist C.F."/>
            <person name="Bates H."/>
            <person name="Vickerstaff R.J."/>
            <person name="Harrison R.J."/>
        </authorList>
    </citation>
    <scope>NUCLEOTIDE SEQUENCE</scope>
    <source>
        <strain evidence="2">15-7</strain>
    </source>
</reference>
<dbReference type="EMBL" id="RCMG01000092">
    <property type="protein sequence ID" value="KAG2863931.1"/>
    <property type="molecule type" value="Genomic_DNA"/>
</dbReference>
<feature type="region of interest" description="Disordered" evidence="1">
    <location>
        <begin position="98"/>
        <end position="177"/>
    </location>
</feature>